<dbReference type="EMBL" id="JANRHA010000003">
    <property type="protein sequence ID" value="MDG3014230.1"/>
    <property type="molecule type" value="Genomic_DNA"/>
</dbReference>
<name>A0A9X4LZH2_9ACTN</name>
<gene>
    <name evidence="1" type="ORF">NVS88_06635</name>
</gene>
<comment type="caution">
    <text evidence="1">The sequence shown here is derived from an EMBL/GenBank/DDBJ whole genome shotgun (WGS) entry which is preliminary data.</text>
</comment>
<proteinExistence type="predicted"/>
<evidence type="ECO:0000313" key="2">
    <source>
        <dbReference type="Proteomes" id="UP001152755"/>
    </source>
</evidence>
<accession>A0A9X4LZH2</accession>
<organism evidence="1 2">
    <name type="scientific">Speluncibacter jeojiensis</name>
    <dbReference type="NCBI Taxonomy" id="2710754"/>
    <lineage>
        <taxon>Bacteria</taxon>
        <taxon>Bacillati</taxon>
        <taxon>Actinomycetota</taxon>
        <taxon>Actinomycetes</taxon>
        <taxon>Mycobacteriales</taxon>
        <taxon>Speluncibacteraceae</taxon>
        <taxon>Speluncibacter</taxon>
    </lineage>
</organism>
<dbReference type="RefSeq" id="WP_332519480.1">
    <property type="nucleotide sequence ID" value="NZ_JANRHA010000003.1"/>
</dbReference>
<reference evidence="1" key="1">
    <citation type="submission" date="2022-08" db="EMBL/GenBank/DDBJ databases">
        <title>Genome analysis of Corynebacteriales strain.</title>
        <authorList>
            <person name="Lee S.D."/>
        </authorList>
    </citation>
    <scope>NUCLEOTIDE SEQUENCE</scope>
    <source>
        <strain evidence="1">D3-21</strain>
    </source>
</reference>
<protein>
    <submittedName>
        <fullName evidence="1">Uncharacterized protein</fullName>
    </submittedName>
</protein>
<dbReference type="Proteomes" id="UP001152755">
    <property type="component" value="Unassembled WGS sequence"/>
</dbReference>
<sequence>MPVPLSLIAPDAPDAPEPRPLLLRLLNQRCADPARAAAARGPRASGPPIVAASSLDVASGEIGPVVVQLDREPGTVAGSGYEAVRFQIDCGVGELDDALTLSPSGPLVVYAEGVVPAEAAARMVAVGVSPGLAADVEVEQAADFLAVLAHSSVGFTARADDAAGVVRLLAATVAALRGDDVRQALREPDVAALVRLNDPAAAALREVLLGIEVPDAAGVAAALAELGLE</sequence>
<keyword evidence="2" id="KW-1185">Reference proteome</keyword>
<dbReference type="AlphaFoldDB" id="A0A9X4LZH2"/>
<evidence type="ECO:0000313" key="1">
    <source>
        <dbReference type="EMBL" id="MDG3014230.1"/>
    </source>
</evidence>